<evidence type="ECO:0000256" key="2">
    <source>
        <dbReference type="ARBA" id="ARBA00022723"/>
    </source>
</evidence>
<name>A0A6A4QNV9_LUPAL</name>
<feature type="domain" description="DDT" evidence="9">
    <location>
        <begin position="434"/>
        <end position="494"/>
    </location>
</feature>
<keyword evidence="5" id="KW-0539">Nucleus</keyword>
<dbReference type="SMART" id="SM00571">
    <property type="entry name" value="DDT"/>
    <property type="match status" value="1"/>
</dbReference>
<dbReference type="GO" id="GO:0008270">
    <property type="term" value="F:zinc ion binding"/>
    <property type="evidence" value="ECO:0007669"/>
    <property type="project" value="UniProtKB-KW"/>
</dbReference>
<keyword evidence="11" id="KW-1185">Reference proteome</keyword>
<dbReference type="PANTHER" id="PTHR46508:SF5">
    <property type="entry name" value="PHD-FINGER AND DNA BINDING DOMAIN-CONTAINING PROTEIN"/>
    <property type="match status" value="1"/>
</dbReference>
<evidence type="ECO:0000313" key="11">
    <source>
        <dbReference type="Proteomes" id="UP000447434"/>
    </source>
</evidence>
<keyword evidence="4" id="KW-0862">Zinc</keyword>
<evidence type="ECO:0000256" key="4">
    <source>
        <dbReference type="ARBA" id="ARBA00022833"/>
    </source>
</evidence>
<dbReference type="PANTHER" id="PTHR46508">
    <property type="entry name" value="PHD FINGER FAMILY PROTEIN"/>
    <property type="match status" value="1"/>
</dbReference>
<evidence type="ECO:0000313" key="10">
    <source>
        <dbReference type="EMBL" id="KAE9616405.1"/>
    </source>
</evidence>
<evidence type="ECO:0000259" key="8">
    <source>
        <dbReference type="PROSITE" id="PS50016"/>
    </source>
</evidence>
<accession>A0A6A4QNV9</accession>
<comment type="caution">
    <text evidence="10">The sequence shown here is derived from an EMBL/GenBank/DDBJ whole genome shotgun (WGS) entry which is preliminary data.</text>
</comment>
<dbReference type="InterPro" id="IPR011011">
    <property type="entry name" value="Znf_FYVE_PHD"/>
</dbReference>
<proteinExistence type="predicted"/>
<dbReference type="InterPro" id="IPR018501">
    <property type="entry name" value="DDT_dom"/>
</dbReference>
<dbReference type="EMBL" id="WOCE01000003">
    <property type="protein sequence ID" value="KAE9616405.1"/>
    <property type="molecule type" value="Genomic_DNA"/>
</dbReference>
<feature type="compositionally biased region" description="Basic residues" evidence="7">
    <location>
        <begin position="1488"/>
        <end position="1517"/>
    </location>
</feature>
<dbReference type="InterPro" id="IPR019787">
    <property type="entry name" value="Znf_PHD-finger"/>
</dbReference>
<dbReference type="Gene3D" id="3.30.40.10">
    <property type="entry name" value="Zinc/RING finger domain, C3HC4 (zinc finger)"/>
    <property type="match status" value="2"/>
</dbReference>
<feature type="domain" description="PHD-type" evidence="8">
    <location>
        <begin position="629"/>
        <end position="676"/>
    </location>
</feature>
<dbReference type="Pfam" id="PF24294">
    <property type="entry name" value="Chromo_PTM"/>
    <property type="match status" value="1"/>
</dbReference>
<feature type="region of interest" description="Disordered" evidence="7">
    <location>
        <begin position="340"/>
        <end position="359"/>
    </location>
</feature>
<gene>
    <name evidence="10" type="ORF">Lalb_Chr03g0024551</name>
</gene>
<comment type="subcellular location">
    <subcellularLocation>
        <location evidence="1">Nucleus</location>
    </subcellularLocation>
</comment>
<dbReference type="GO" id="GO:0005634">
    <property type="term" value="C:nucleus"/>
    <property type="evidence" value="ECO:0007669"/>
    <property type="project" value="UniProtKB-SubCell"/>
</dbReference>
<dbReference type="InterPro" id="IPR001965">
    <property type="entry name" value="Znf_PHD"/>
</dbReference>
<dbReference type="SMART" id="SM00249">
    <property type="entry name" value="PHD"/>
    <property type="match status" value="3"/>
</dbReference>
<evidence type="ECO:0000256" key="3">
    <source>
        <dbReference type="ARBA" id="ARBA00022771"/>
    </source>
</evidence>
<feature type="region of interest" description="Disordered" evidence="7">
    <location>
        <begin position="1425"/>
        <end position="1522"/>
    </location>
</feature>
<evidence type="ECO:0000256" key="1">
    <source>
        <dbReference type="ARBA" id="ARBA00004123"/>
    </source>
</evidence>
<evidence type="ECO:0000259" key="9">
    <source>
        <dbReference type="PROSITE" id="PS50827"/>
    </source>
</evidence>
<dbReference type="InterPro" id="IPR013083">
    <property type="entry name" value="Znf_RING/FYVE/PHD"/>
</dbReference>
<sequence length="1764" mass="197228">MEFVGKSVKREFEGIGILNGTVKSYDSSSASVEIEYENGYSEHFNSAQLPSLLQPPLPQLLHYHNPLLPPKPTKRRRFHHSTDIGASSGNFTDTTNPEDLQINGNLGVCAEIGNGGNLVGNVNSNGGQVIIGNSIRSEDCLDHNTVSANENGLDLNAGINLNEDLYLNEGCTEDGSLKRRDSIDLNLGVDDEDDGGNLDVIYLGCSGGLTLTEDRNIDLNMEVCEEVTEAQGNVVNGNKHSQVDALFDKIEQTDINKKSIEGDSFCGNLNGVSNANKLEVIHASIEHAAKDVATRFIVESEGDAGKGDISTIDSLRVTNAFSVKDCNYVEVQQTDNSPCDYLGSSRRKRRKLSDNLKTTPHTLLRRSSRRTSARNQVSGTISLQEMDAPMSSTVPSSLTEEKPVTTGDEKYEQCNLPPAKLQLPPSSQNLNLDDLPVLEIFSIYTFLRSFSTLLFLSPFELEDLVAALKSETPTILFDNIHASLLQTLRKHLEYLSDEGCQSAADCLRNLNWDFLDLVTWPIFMAEYLLVHGSGFKTAYDLNHSIFRTDYCKQPVNVKVKILQYLCDEMIEVEALRSELNRRSSATETDVGFNQNTYFDTFKKRRVVMDMSGGSCSTEEIVDDTTDWNSDECCLCKMDGSLICCDGCPAAFHSRCVGIASDSLPEGDWYCPECAIGPHGAWMKSRRSLRGADLLGIDLHARLYFNSCGYLLVSDSSDTSSLFNYYHKNDIHVVIEVLKSMGTLYGSILMAIYEHWDIPDNLSAGTSNLVVFKQSSCKNVHMTGNFNKNRSDDERKFDENSTVDCSTYPGQEFPKAGTHLDSMTTIESPFVASEGLADTTKIRSGIENVQISGLYDSNRSDVSLNLSGIPEKHQPFGDCSLISASLDVGHNINLRSVGVSCNPSTDNKDVSVVPCGIDFINYYSFARTATLVAEELICKSPEKINVMSEEDIISDQAKAIMKKSSNFCWPSIENLNTAAEKEKCGWCFSCKVANDDRDCLFNDVMKSVLDVPNNTSVGLQSRKIQNVHLRAIICHIVSLEDRLRGLLLGPWLDPHQTNLWHQELMKTSDILPVKRLLLLLESNLRHFALSEDWFMHADSVTTMGSSTHIVVSSSRTSSKHGIARKRARYSDVESNSSSKTTSGLGIYWWRGGRLSRQLFNWKSLPRSLVTKAARQAGCTKIPGILYPENSDFARRSKYVAWRAAVEMSTSVEHLALQVRELHSNIKWHDIENSHPQYVLDKESRKSIRLFKKVIVRRKCIEGESVKYLLDFGGKRRAIPDIVVKHGSLLEEPSSERKKYWLEESYLPLHLLKNFEEKRIVRKCTEKKHGKVIEIGRVNKRIPREMVFSYLFSKMERSDCQQCGHCNKDVPNREAVSCLHCKGYFHKRHVRRSHGTSTIGYTYSCNKCQDGMRVKANNTIRRRVDSKLQKIQSQKCKNLPSPGKSVNLKGNKKTSSKAQQSRYQTNKKIPPSVPLRRSARKVKSLYLHRQMNRGHKKGMQSKKNVGRKKGMQSKSKKPASQKSKATTAQCKTLAVTTVCKKRTNIYSSYWLNGIRFSTKPDDERVMLFREKKHVISSEDFSGSLDHRKCCLCCLDGCTSNYIACETCGDWFHGDAFGLTLDNARQLIGFRCHVCRDRAAPVCPHMKINALPHTESNMATECAEELSNPVSLQPLGVNDRARPVMQVYTRRFKHGIKRVERREEGESGNSMREFLGPQQEVVNVESKHEGEKNGNHNQLSSCQASIGGEEDLGTTTAGRGVFGGIAA</sequence>
<evidence type="ECO:0000256" key="5">
    <source>
        <dbReference type="ARBA" id="ARBA00023242"/>
    </source>
</evidence>
<dbReference type="Proteomes" id="UP000447434">
    <property type="component" value="Chromosome 3"/>
</dbReference>
<dbReference type="CDD" id="cd15539">
    <property type="entry name" value="PHD1_AIRE"/>
    <property type="match status" value="1"/>
</dbReference>
<dbReference type="OrthoDB" id="784962at2759"/>
<dbReference type="Pfam" id="PF02791">
    <property type="entry name" value="DDT"/>
    <property type="match status" value="1"/>
</dbReference>
<dbReference type="PROSITE" id="PS50827">
    <property type="entry name" value="DDT"/>
    <property type="match status" value="1"/>
</dbReference>
<dbReference type="InterPro" id="IPR028942">
    <property type="entry name" value="WHIM1_dom"/>
</dbReference>
<dbReference type="Pfam" id="PF00628">
    <property type="entry name" value="PHD"/>
    <property type="match status" value="1"/>
</dbReference>
<dbReference type="Pfam" id="PF15612">
    <property type="entry name" value="WHIM1"/>
    <property type="match status" value="1"/>
</dbReference>
<organism evidence="10 11">
    <name type="scientific">Lupinus albus</name>
    <name type="common">White lupine</name>
    <name type="synonym">Lupinus termis</name>
    <dbReference type="NCBI Taxonomy" id="3870"/>
    <lineage>
        <taxon>Eukaryota</taxon>
        <taxon>Viridiplantae</taxon>
        <taxon>Streptophyta</taxon>
        <taxon>Embryophyta</taxon>
        <taxon>Tracheophyta</taxon>
        <taxon>Spermatophyta</taxon>
        <taxon>Magnoliopsida</taxon>
        <taxon>eudicotyledons</taxon>
        <taxon>Gunneridae</taxon>
        <taxon>Pentapetalae</taxon>
        <taxon>rosids</taxon>
        <taxon>fabids</taxon>
        <taxon>Fabales</taxon>
        <taxon>Fabaceae</taxon>
        <taxon>Papilionoideae</taxon>
        <taxon>50 kb inversion clade</taxon>
        <taxon>genistoids sensu lato</taxon>
        <taxon>core genistoids</taxon>
        <taxon>Genisteae</taxon>
        <taxon>Lupinus</taxon>
    </lineage>
</organism>
<keyword evidence="2" id="KW-0479">Metal-binding</keyword>
<dbReference type="InterPro" id="IPR019786">
    <property type="entry name" value="Zinc_finger_PHD-type_CS"/>
</dbReference>
<protein>
    <submittedName>
        <fullName evidence="10">Putative transcription factor &amp; chromatin remodeling DDT family</fullName>
    </submittedName>
</protein>
<dbReference type="InterPro" id="IPR056618">
    <property type="entry name" value="Chromo_PTM"/>
</dbReference>
<keyword evidence="3 6" id="KW-0863">Zinc-finger</keyword>
<feature type="compositionally biased region" description="Polar residues" evidence="7">
    <location>
        <begin position="1454"/>
        <end position="1465"/>
    </location>
</feature>
<reference evidence="11" key="1">
    <citation type="journal article" date="2020" name="Nat. Commun.">
        <title>Genome sequence of the cluster root forming white lupin.</title>
        <authorList>
            <person name="Hufnagel B."/>
            <person name="Marques A."/>
            <person name="Soriano A."/>
            <person name="Marques L."/>
            <person name="Divol F."/>
            <person name="Doumas P."/>
            <person name="Sallet E."/>
            <person name="Mancinotti D."/>
            <person name="Carrere S."/>
            <person name="Marande W."/>
            <person name="Arribat S."/>
            <person name="Keller J."/>
            <person name="Huneau C."/>
            <person name="Blein T."/>
            <person name="Aime D."/>
            <person name="Laguerre M."/>
            <person name="Taylor J."/>
            <person name="Schubert V."/>
            <person name="Nelson M."/>
            <person name="Geu-Flores F."/>
            <person name="Crespi M."/>
            <person name="Gallardo-Guerrero K."/>
            <person name="Delaux P.-M."/>
            <person name="Salse J."/>
            <person name="Berges H."/>
            <person name="Guyot R."/>
            <person name="Gouzy J."/>
            <person name="Peret B."/>
        </authorList>
    </citation>
    <scope>NUCLEOTIDE SEQUENCE [LARGE SCALE GENOMIC DNA]</scope>
    <source>
        <strain evidence="11">cv. Amiga</strain>
    </source>
</reference>
<dbReference type="SUPFAM" id="SSF57903">
    <property type="entry name" value="FYVE/PHD zinc finger"/>
    <property type="match status" value="3"/>
</dbReference>
<dbReference type="GO" id="GO:0000785">
    <property type="term" value="C:chromatin"/>
    <property type="evidence" value="ECO:0007669"/>
    <property type="project" value="UniProtKB-ARBA"/>
</dbReference>
<evidence type="ECO:0000256" key="6">
    <source>
        <dbReference type="PROSITE-ProRule" id="PRU00146"/>
    </source>
</evidence>
<dbReference type="PROSITE" id="PS01359">
    <property type="entry name" value="ZF_PHD_1"/>
    <property type="match status" value="1"/>
</dbReference>
<dbReference type="PROSITE" id="PS50016">
    <property type="entry name" value="ZF_PHD_2"/>
    <property type="match status" value="1"/>
</dbReference>
<evidence type="ECO:0000256" key="7">
    <source>
        <dbReference type="SAM" id="MobiDB-lite"/>
    </source>
</evidence>